<feature type="compositionally biased region" description="Basic and acidic residues" evidence="1">
    <location>
        <begin position="117"/>
        <end position="131"/>
    </location>
</feature>
<feature type="region of interest" description="Disordered" evidence="1">
    <location>
        <begin position="79"/>
        <end position="131"/>
    </location>
</feature>
<sequence length="209" mass="22120">MSARHSKEQTGSINHYTPRSRQQFTSAQRHGQEQPTGWAEFTSVEEGINSGVCRAPQPEESAARSNALLLLFLTPLRSGRGGRQRSFTGGTLAGRRQGLPEGTPEEPLASAANARGEAGHEGRSGGSGVRRDRLASVPTHVAQAALDTAGQAAALHISTLAVRTTGERRERAAQAGHGTHGTGEGARGRSYRENTTKEHKRVSQGSSVP</sequence>
<feature type="compositionally biased region" description="Basic and acidic residues" evidence="1">
    <location>
        <begin position="186"/>
        <end position="197"/>
    </location>
</feature>
<evidence type="ECO:0000313" key="2">
    <source>
        <dbReference type="EMBL" id="KUI72294.1"/>
    </source>
</evidence>
<reference evidence="2" key="1">
    <citation type="submission" date="2014-12" db="EMBL/GenBank/DDBJ databases">
        <title>Genome Sequence of Valsa Canker Pathogens Uncovers a Specific Adaption of Colonization on Woody Bark.</title>
        <authorList>
            <person name="Yin Z."/>
            <person name="Liu H."/>
            <person name="Gao X."/>
            <person name="Li Z."/>
            <person name="Song N."/>
            <person name="Ke X."/>
            <person name="Dai Q."/>
            <person name="Wu Y."/>
            <person name="Sun Y."/>
            <person name="Xu J.-R."/>
            <person name="Kang Z.K."/>
            <person name="Wang L."/>
            <person name="Huang L."/>
        </authorList>
    </citation>
    <scope>NUCLEOTIDE SEQUENCE [LARGE SCALE GENOMIC DNA]</scope>
    <source>
        <strain evidence="2">03-8</strain>
    </source>
</reference>
<feature type="compositionally biased region" description="Polar residues" evidence="1">
    <location>
        <begin position="9"/>
        <end position="35"/>
    </location>
</feature>
<accession>A0A194W733</accession>
<keyword evidence="3" id="KW-1185">Reference proteome</keyword>
<feature type="region of interest" description="Disordered" evidence="1">
    <location>
        <begin position="163"/>
        <end position="209"/>
    </location>
</feature>
<evidence type="ECO:0000256" key="1">
    <source>
        <dbReference type="SAM" id="MobiDB-lite"/>
    </source>
</evidence>
<dbReference type="Proteomes" id="UP000078559">
    <property type="component" value="Chromosome 8"/>
</dbReference>
<feature type="region of interest" description="Disordered" evidence="1">
    <location>
        <begin position="1"/>
        <end position="43"/>
    </location>
</feature>
<gene>
    <name evidence="2" type="ORF">VM1G_11797</name>
</gene>
<organism evidence="2 3">
    <name type="scientific">Cytospora mali</name>
    <name type="common">Apple Valsa canker fungus</name>
    <name type="synonym">Valsa mali</name>
    <dbReference type="NCBI Taxonomy" id="578113"/>
    <lineage>
        <taxon>Eukaryota</taxon>
        <taxon>Fungi</taxon>
        <taxon>Dikarya</taxon>
        <taxon>Ascomycota</taxon>
        <taxon>Pezizomycotina</taxon>
        <taxon>Sordariomycetes</taxon>
        <taxon>Sordariomycetidae</taxon>
        <taxon>Diaporthales</taxon>
        <taxon>Cytosporaceae</taxon>
        <taxon>Cytospora</taxon>
    </lineage>
</organism>
<protein>
    <submittedName>
        <fullName evidence="2">Uncharacterized protein</fullName>
    </submittedName>
</protein>
<proteinExistence type="predicted"/>
<name>A0A194W733_CYTMA</name>
<evidence type="ECO:0000313" key="3">
    <source>
        <dbReference type="Proteomes" id="UP000078559"/>
    </source>
</evidence>
<dbReference type="EMBL" id="CM003105">
    <property type="protein sequence ID" value="KUI72294.1"/>
    <property type="molecule type" value="Genomic_DNA"/>
</dbReference>
<dbReference type="AlphaFoldDB" id="A0A194W733"/>